<evidence type="ECO:0000259" key="3">
    <source>
        <dbReference type="PROSITE" id="PS50089"/>
    </source>
</evidence>
<dbReference type="EMBL" id="CAUOFW020005965">
    <property type="protein sequence ID" value="CAK9172361.1"/>
    <property type="molecule type" value="Genomic_DNA"/>
</dbReference>
<evidence type="ECO:0000313" key="4">
    <source>
        <dbReference type="EMBL" id="CAK9172361.1"/>
    </source>
</evidence>
<keyword evidence="2" id="KW-1133">Transmembrane helix</keyword>
<dbReference type="InterPro" id="IPR001841">
    <property type="entry name" value="Znf_RING"/>
</dbReference>
<evidence type="ECO:0000256" key="2">
    <source>
        <dbReference type="SAM" id="Phobius"/>
    </source>
</evidence>
<name>A0ABC8TTW4_9AQUA</name>
<dbReference type="Pfam" id="PF13639">
    <property type="entry name" value="zf-RING_2"/>
    <property type="match status" value="1"/>
</dbReference>
<feature type="transmembrane region" description="Helical" evidence="2">
    <location>
        <begin position="15"/>
        <end position="38"/>
    </location>
</feature>
<dbReference type="CDD" id="cd23123">
    <property type="entry name" value="RING-H2_RHA2B"/>
    <property type="match status" value="1"/>
</dbReference>
<reference evidence="4 5" key="1">
    <citation type="submission" date="2024-02" db="EMBL/GenBank/DDBJ databases">
        <authorList>
            <person name="Vignale AGUSTIN F."/>
            <person name="Sosa J E."/>
            <person name="Modenutti C."/>
        </authorList>
    </citation>
    <scope>NUCLEOTIDE SEQUENCE [LARGE SCALE GENOMIC DNA]</scope>
</reference>
<gene>
    <name evidence="4" type="ORF">ILEXP_LOCUS42006</name>
</gene>
<accession>A0ABC8TTW4</accession>
<dbReference type="PANTHER" id="PTHR47662">
    <property type="entry name" value="RING-TYPE DOMAIN-CONTAINING PROTEIN"/>
    <property type="match status" value="1"/>
</dbReference>
<feature type="domain" description="RING-type" evidence="3">
    <location>
        <begin position="94"/>
        <end position="136"/>
    </location>
</feature>
<organism evidence="4 5">
    <name type="scientific">Ilex paraguariensis</name>
    <name type="common">yerba mate</name>
    <dbReference type="NCBI Taxonomy" id="185542"/>
    <lineage>
        <taxon>Eukaryota</taxon>
        <taxon>Viridiplantae</taxon>
        <taxon>Streptophyta</taxon>
        <taxon>Embryophyta</taxon>
        <taxon>Tracheophyta</taxon>
        <taxon>Spermatophyta</taxon>
        <taxon>Magnoliopsida</taxon>
        <taxon>eudicotyledons</taxon>
        <taxon>Gunneridae</taxon>
        <taxon>Pentapetalae</taxon>
        <taxon>asterids</taxon>
        <taxon>campanulids</taxon>
        <taxon>Aquifoliales</taxon>
        <taxon>Aquifoliaceae</taxon>
        <taxon>Ilex</taxon>
    </lineage>
</organism>
<keyword evidence="5" id="KW-1185">Reference proteome</keyword>
<dbReference type="GO" id="GO:0008270">
    <property type="term" value="F:zinc ion binding"/>
    <property type="evidence" value="ECO:0007669"/>
    <property type="project" value="UniProtKB-KW"/>
</dbReference>
<keyword evidence="1" id="KW-0863">Zinc-finger</keyword>
<evidence type="ECO:0000256" key="1">
    <source>
        <dbReference type="PROSITE-ProRule" id="PRU00175"/>
    </source>
</evidence>
<keyword evidence="1" id="KW-0479">Metal-binding</keyword>
<dbReference type="Proteomes" id="UP001642360">
    <property type="component" value="Unassembled WGS sequence"/>
</dbReference>
<dbReference type="InterPro" id="IPR013083">
    <property type="entry name" value="Znf_RING/FYVE/PHD"/>
</dbReference>
<keyword evidence="2" id="KW-0472">Membrane</keyword>
<dbReference type="PANTHER" id="PTHR47662:SF1">
    <property type="entry name" value="RING-TYPE DOMAIN-CONTAINING PROTEIN"/>
    <property type="match status" value="1"/>
</dbReference>
<dbReference type="SUPFAM" id="SSF57850">
    <property type="entry name" value="RING/U-box"/>
    <property type="match status" value="1"/>
</dbReference>
<dbReference type="PROSITE" id="PS50089">
    <property type="entry name" value="ZF_RING_2"/>
    <property type="match status" value="1"/>
</dbReference>
<dbReference type="AlphaFoldDB" id="A0ABC8TTW4"/>
<protein>
    <recommendedName>
        <fullName evidence="3">RING-type domain-containing protein</fullName>
    </recommendedName>
</protein>
<dbReference type="SMART" id="SM00184">
    <property type="entry name" value="RING"/>
    <property type="match status" value="1"/>
</dbReference>
<keyword evidence="2" id="KW-0812">Transmembrane</keyword>
<evidence type="ECO:0000313" key="5">
    <source>
        <dbReference type="Proteomes" id="UP001642360"/>
    </source>
</evidence>
<sequence length="163" mass="18129">MGLENNLTDVSSESIPIMVVALIGTYVGYLRTLLFTLFQILGLSRLDPEGIDEGLFDAVGSGLAGLIVLSEQLNLNRVFSYRFGGEDDRTGSDCVVCLNQLGEGDHVRKLACRHVFHKKCLDGWLDQLKFSCPLCRSSLVSEECVSFTQKRVSDDVLTWFSMR</sequence>
<comment type="caution">
    <text evidence="4">The sequence shown here is derived from an EMBL/GenBank/DDBJ whole genome shotgun (WGS) entry which is preliminary data.</text>
</comment>
<proteinExistence type="predicted"/>
<dbReference type="Gene3D" id="3.30.40.10">
    <property type="entry name" value="Zinc/RING finger domain, C3HC4 (zinc finger)"/>
    <property type="match status" value="1"/>
</dbReference>
<keyword evidence="1" id="KW-0862">Zinc</keyword>